<gene>
    <name evidence="3" type="ORF">C0Z18_24100</name>
</gene>
<name>A0A2N7VGV1_9BURK</name>
<comment type="subcellular location">
    <subcellularLocation>
        <location evidence="1">Cell outer membrane</location>
    </subcellularLocation>
</comment>
<dbReference type="InterPro" id="IPR005618">
    <property type="entry name" value="OMPW"/>
</dbReference>
<organism evidence="3 4">
    <name type="scientific">Trinickia dabaoshanensis</name>
    <dbReference type="NCBI Taxonomy" id="564714"/>
    <lineage>
        <taxon>Bacteria</taxon>
        <taxon>Pseudomonadati</taxon>
        <taxon>Pseudomonadota</taxon>
        <taxon>Betaproteobacteria</taxon>
        <taxon>Burkholderiales</taxon>
        <taxon>Burkholderiaceae</taxon>
        <taxon>Trinickia</taxon>
    </lineage>
</organism>
<feature type="signal peptide" evidence="2">
    <location>
        <begin position="1"/>
        <end position="30"/>
    </location>
</feature>
<evidence type="ECO:0000313" key="3">
    <source>
        <dbReference type="EMBL" id="PMS16375.1"/>
    </source>
</evidence>
<evidence type="ECO:0000256" key="1">
    <source>
        <dbReference type="ARBA" id="ARBA00004442"/>
    </source>
</evidence>
<evidence type="ECO:0000256" key="2">
    <source>
        <dbReference type="SAM" id="SignalP"/>
    </source>
</evidence>
<keyword evidence="4" id="KW-1185">Reference proteome</keyword>
<dbReference type="InterPro" id="IPR011250">
    <property type="entry name" value="OMP/PagP_B-barrel"/>
</dbReference>
<evidence type="ECO:0008006" key="5">
    <source>
        <dbReference type="Google" id="ProtNLM"/>
    </source>
</evidence>
<accession>A0A2N7VGV1</accession>
<dbReference type="AlphaFoldDB" id="A0A2N7VGV1"/>
<sequence length="235" mass="24753">MQANRCTTIKQFTIAASLISASLAAPSAFAADDAASTAPPVMAATATPGYAGNGALHAGDWLVRLRAISIEPAARTTETLSALNVGVNNAIVPELDFTYMIRDYLGVELILATSRHQVTSSLGNLGGVGVLPPTILLQYHFNHQGRIRPYVGAGFNYTLFYNNGLNAGGQSISIDNHSFGPAVQAGVDVQITKRLYLNADIKKIWMKTGASLNGQSLGTLHIDPLVVGLGVGMKF</sequence>
<dbReference type="PANTHER" id="PTHR36920:SF1">
    <property type="entry name" value="OUTER MEMBRANE PROTEIN W"/>
    <property type="match status" value="1"/>
</dbReference>
<dbReference type="Pfam" id="PF03922">
    <property type="entry name" value="OmpW"/>
    <property type="match status" value="1"/>
</dbReference>
<reference evidence="3 4" key="1">
    <citation type="submission" date="2018-01" db="EMBL/GenBank/DDBJ databases">
        <title>Whole genome analyses suggest that Burkholderia sensu lato contains two further novel genera in the rhizoxinica-symbiotica group Mycetohabitans gen. nov., and Trinickia gen. nov.: implications for the evolution of diazotrophy and nodulation in the Burkholderiaceae.</title>
        <authorList>
            <person name="Estrada-de los Santos P."/>
            <person name="Palmer M."/>
            <person name="Chavez-Ramirez B."/>
            <person name="Beukes C."/>
            <person name="Steenkamp E.T."/>
            <person name="Hirsch A.M."/>
            <person name="Manyaka P."/>
            <person name="Maluk M."/>
            <person name="Lafos M."/>
            <person name="Crook M."/>
            <person name="Gross E."/>
            <person name="Simon M.F."/>
            <person name="Bueno dos Reis Junior F."/>
            <person name="Poole P.S."/>
            <person name="Venter S.N."/>
            <person name="James E.K."/>
        </authorList>
    </citation>
    <scope>NUCLEOTIDE SEQUENCE [LARGE SCALE GENOMIC DNA]</scope>
    <source>
        <strain evidence="3 4">GIMN1.004</strain>
    </source>
</reference>
<keyword evidence="2" id="KW-0732">Signal</keyword>
<comment type="caution">
    <text evidence="3">The sequence shown here is derived from an EMBL/GenBank/DDBJ whole genome shotgun (WGS) entry which is preliminary data.</text>
</comment>
<dbReference type="Proteomes" id="UP000235616">
    <property type="component" value="Unassembled WGS sequence"/>
</dbReference>
<dbReference type="PANTHER" id="PTHR36920">
    <property type="match status" value="1"/>
</dbReference>
<dbReference type="OrthoDB" id="9807574at2"/>
<dbReference type="SUPFAM" id="SSF56925">
    <property type="entry name" value="OMPA-like"/>
    <property type="match status" value="1"/>
</dbReference>
<evidence type="ECO:0000313" key="4">
    <source>
        <dbReference type="Proteomes" id="UP000235616"/>
    </source>
</evidence>
<feature type="chain" id="PRO_5014743823" description="OmpW family protein" evidence="2">
    <location>
        <begin position="31"/>
        <end position="235"/>
    </location>
</feature>
<protein>
    <recommendedName>
        <fullName evidence="5">OmpW family protein</fullName>
    </recommendedName>
</protein>
<dbReference type="GO" id="GO:0055085">
    <property type="term" value="P:transmembrane transport"/>
    <property type="evidence" value="ECO:0007669"/>
    <property type="project" value="TreeGrafter"/>
</dbReference>
<dbReference type="EMBL" id="PNYA01000025">
    <property type="protein sequence ID" value="PMS16375.1"/>
    <property type="molecule type" value="Genomic_DNA"/>
</dbReference>
<dbReference type="GO" id="GO:0009279">
    <property type="term" value="C:cell outer membrane"/>
    <property type="evidence" value="ECO:0007669"/>
    <property type="project" value="UniProtKB-SubCell"/>
</dbReference>
<dbReference type="Gene3D" id="2.40.160.20">
    <property type="match status" value="1"/>
</dbReference>
<proteinExistence type="predicted"/>